<dbReference type="EMBL" id="NWMW01000002">
    <property type="protein sequence ID" value="PCD02040.1"/>
    <property type="molecule type" value="Genomic_DNA"/>
</dbReference>
<accession>A0A2A4B1U2</accession>
<comment type="caution">
    <text evidence="1">The sequence shown here is derived from an EMBL/GenBank/DDBJ whole genome shotgun (WGS) entry which is preliminary data.</text>
</comment>
<evidence type="ECO:0000313" key="2">
    <source>
        <dbReference type="Proteomes" id="UP000218366"/>
    </source>
</evidence>
<reference evidence="1 2" key="1">
    <citation type="submission" date="2017-09" db="EMBL/GenBank/DDBJ databases">
        <title>Sphingomonas spermidinifaciens 9NM-10, whole genome shotgun sequence.</title>
        <authorList>
            <person name="Feng G."/>
            <person name="Zhu H."/>
        </authorList>
    </citation>
    <scope>NUCLEOTIDE SEQUENCE [LARGE SCALE GENOMIC DNA]</scope>
    <source>
        <strain evidence="1 2">9NM-10</strain>
    </source>
</reference>
<evidence type="ECO:0000313" key="1">
    <source>
        <dbReference type="EMBL" id="PCD02040.1"/>
    </source>
</evidence>
<dbReference type="AlphaFoldDB" id="A0A2A4B1U2"/>
<dbReference type="Proteomes" id="UP000218366">
    <property type="component" value="Unassembled WGS sequence"/>
</dbReference>
<name>A0A2A4B1U2_9SPHN</name>
<sequence>MADPVPNLHTDFAAGASGSLIDGDLASRIMAESQSFGSVDLGAVNAALSSLGGHDSALAGSVLSDVSARLTPVEQGQLAAEADIVVTAERRPVSDAEIAAYDRANEERRTEAVSFADTRQLDVAEGYFHAQQTLTGPKANDAEIQSRFDAYRADVEGRERVANAVADRGVTDVVKAVIPPLDTAAALYRVGVNGEYTLENGLTIGGAALGGVAGVVGKRGVAAVEKGGISLPVVLDGEFATKQLLGTTTTPSGRQVMFHAAFRMVNPPSGRVSMSLSEVDAVLDGATSVVKRSYHPEGGTLTIENAKMPGRPRVIVDEATGQRVITVINPKKK</sequence>
<organism evidence="1 2">
    <name type="scientific">Sphingomonas spermidinifaciens</name>
    <dbReference type="NCBI Taxonomy" id="1141889"/>
    <lineage>
        <taxon>Bacteria</taxon>
        <taxon>Pseudomonadati</taxon>
        <taxon>Pseudomonadota</taxon>
        <taxon>Alphaproteobacteria</taxon>
        <taxon>Sphingomonadales</taxon>
        <taxon>Sphingomonadaceae</taxon>
        <taxon>Sphingomonas</taxon>
    </lineage>
</organism>
<protein>
    <submittedName>
        <fullName evidence="1">Uncharacterized protein</fullName>
    </submittedName>
</protein>
<dbReference type="RefSeq" id="WP_096343418.1">
    <property type="nucleotide sequence ID" value="NZ_NWMW01000002.1"/>
</dbReference>
<gene>
    <name evidence="1" type="ORF">COC42_11175</name>
</gene>
<keyword evidence="2" id="KW-1185">Reference proteome</keyword>
<proteinExistence type="predicted"/>